<reference evidence="1 2" key="1">
    <citation type="journal article" date="2021" name="Front. Genet.">
        <title>Chromosome-Level Genome Assembly Reveals Significant Gene Expansion in the Toll and IMD Signaling Pathways of Dendrolimus kikuchii.</title>
        <authorList>
            <person name="Zhou J."/>
            <person name="Wu P."/>
            <person name="Xiong Z."/>
            <person name="Liu N."/>
            <person name="Zhao N."/>
            <person name="Ji M."/>
            <person name="Qiu Y."/>
            <person name="Yang B."/>
        </authorList>
    </citation>
    <scope>NUCLEOTIDE SEQUENCE [LARGE SCALE GENOMIC DNA]</scope>
    <source>
        <strain evidence="1">Ann1</strain>
    </source>
</reference>
<dbReference type="Proteomes" id="UP000824533">
    <property type="component" value="Linkage Group LG14"/>
</dbReference>
<dbReference type="EMBL" id="CM034400">
    <property type="protein sequence ID" value="KAJ0176038.1"/>
    <property type="molecule type" value="Genomic_DNA"/>
</dbReference>
<name>A0ACC1CXH6_9NEOP</name>
<gene>
    <name evidence="1" type="ORF">K1T71_008212</name>
</gene>
<evidence type="ECO:0000313" key="1">
    <source>
        <dbReference type="EMBL" id="KAJ0176038.1"/>
    </source>
</evidence>
<evidence type="ECO:0000313" key="2">
    <source>
        <dbReference type="Proteomes" id="UP000824533"/>
    </source>
</evidence>
<protein>
    <submittedName>
        <fullName evidence="1">Uncharacterized protein</fullName>
    </submittedName>
</protein>
<organism evidence="1 2">
    <name type="scientific">Dendrolimus kikuchii</name>
    <dbReference type="NCBI Taxonomy" id="765133"/>
    <lineage>
        <taxon>Eukaryota</taxon>
        <taxon>Metazoa</taxon>
        <taxon>Ecdysozoa</taxon>
        <taxon>Arthropoda</taxon>
        <taxon>Hexapoda</taxon>
        <taxon>Insecta</taxon>
        <taxon>Pterygota</taxon>
        <taxon>Neoptera</taxon>
        <taxon>Endopterygota</taxon>
        <taxon>Lepidoptera</taxon>
        <taxon>Glossata</taxon>
        <taxon>Ditrysia</taxon>
        <taxon>Bombycoidea</taxon>
        <taxon>Lasiocampidae</taxon>
        <taxon>Dendrolimus</taxon>
    </lineage>
</organism>
<keyword evidence="2" id="KW-1185">Reference proteome</keyword>
<accession>A0ACC1CXH6</accession>
<sequence length="687" mass="78202">MLTNQNKHLGTRNAQKNIPELHCEAIVDVHGNATTNHMSLSVVNLSKQTFDKNTVSVLEKGLNYAITPRKIPFENIICNVEECLVRNSMQKEDAEAIRQDISSVLRRSRLPKPNLTRAEYIALKNIRNKPEITVLRADKGNATVVMDTSDYNSKIQDLLSDESTYKKVKTDPTDKVTKQTIAVMKKHSEKLSLDVSALTPSCAKAPKLYGLPKIHKNNIPLRPIVSQLDSPTYRLAQHLAKTLNNLRGNTPYHVKDSFDFISAIENLTLAEDEVLVSFDVQSLFTSLPVEDCIEIVKRKLIDNNMPEEYADLLKHCLTSGYFVWDYGFYDQINGVAMGSPVSPVVADIFMEDFEQKALDTAPAKPKMYKRYVDDTFAVLPNDKVSAFLDHLNSISSNIKFTMELEANNKLAFLDVLILRNPDNTLGHTVYRKPTHTDKYLNGSSHHHPSQLATVGKSLFQRARKICDENHIAGELQHVKRVLQRNQLKTPHQRHKGPKPPSVERCPATLPYIKGVTDRIGHILRRASIKTYFKPQKKITQFLRPVKCNIPLQDAGVYKLDCECGLSYIGQTKRSIKTRVKEHIADMKHTRSTKSAISEHTLDKPNHYIRFDNPQILAKENRFIPRMMREAIEIKKHPNFNREDGWQVPPVWDPIIKTIKTQTQQKPAARPQDTVSSFCVQRNTNQLD</sequence>
<proteinExistence type="predicted"/>
<comment type="caution">
    <text evidence="1">The sequence shown here is derived from an EMBL/GenBank/DDBJ whole genome shotgun (WGS) entry which is preliminary data.</text>
</comment>